<evidence type="ECO:0000313" key="2">
    <source>
        <dbReference type="Proteomes" id="UP001246858"/>
    </source>
</evidence>
<organism evidence="1 2">
    <name type="scientific">Pedobacter africanus</name>
    <dbReference type="NCBI Taxonomy" id="151894"/>
    <lineage>
        <taxon>Bacteria</taxon>
        <taxon>Pseudomonadati</taxon>
        <taxon>Bacteroidota</taxon>
        <taxon>Sphingobacteriia</taxon>
        <taxon>Sphingobacteriales</taxon>
        <taxon>Sphingobacteriaceae</taxon>
        <taxon>Pedobacter</taxon>
    </lineage>
</organism>
<dbReference type="Proteomes" id="UP001246858">
    <property type="component" value="Unassembled WGS sequence"/>
</dbReference>
<protein>
    <submittedName>
        <fullName evidence="1">Uncharacterized protein</fullName>
    </submittedName>
</protein>
<name>A0ACC6KX83_9SPHI</name>
<reference evidence="1" key="1">
    <citation type="submission" date="2023-07" db="EMBL/GenBank/DDBJ databases">
        <title>Sorghum-associated microbial communities from plants grown in Nebraska, USA.</title>
        <authorList>
            <person name="Schachtman D."/>
        </authorList>
    </citation>
    <scope>NUCLEOTIDE SEQUENCE</scope>
    <source>
        <strain evidence="1">2697</strain>
    </source>
</reference>
<dbReference type="EMBL" id="JAVDTF010000002">
    <property type="protein sequence ID" value="MDR6783757.1"/>
    <property type="molecule type" value="Genomic_DNA"/>
</dbReference>
<gene>
    <name evidence="1" type="ORF">J2X78_002322</name>
</gene>
<evidence type="ECO:0000313" key="1">
    <source>
        <dbReference type="EMBL" id="MDR6783757.1"/>
    </source>
</evidence>
<keyword evidence="2" id="KW-1185">Reference proteome</keyword>
<sequence length="204" mass="22963">MGIIRQGIFDGFEGKTGPLVGRYIHKRHVISGLPHKSTKAPTLAQILHQQKFALVVSFFSKMQEMLAIGFPKQHPNSLNAAVRYNFKHVIEGNSPPYSINYSKVIYSLGKLSKPNLPAVTRNGNTLLFSWLPEAQNRFNRYTDQACFMVYSASRQLAITRVSVANRADLGYSMELPEGFGEDELHCYMSFRAGKEVSDSIYLNL</sequence>
<proteinExistence type="predicted"/>
<comment type="caution">
    <text evidence="1">The sequence shown here is derived from an EMBL/GenBank/DDBJ whole genome shotgun (WGS) entry which is preliminary data.</text>
</comment>
<accession>A0ACC6KX83</accession>